<sequence length="221" mass="25753">MKNKNTRPFAGFENGLIELKLRQFQKVAGLDRIIVSSNDPVVLDYAAQFAAAEDPRVEPLPRPDEFGVSATSMGAFIRDYIAHLSEDGHLFWSHVTHPFATAEVYERALDVYRERISEGYDCLVSATKIQKFLWRDGKPFNYDNTVERWPRSQDLEPVWEINHAIYAIPFEVMRRSGDRVGDRPFFFEMEEKEAMDIDWEEQFNLMDEIARARRVEGRSLL</sequence>
<dbReference type="InterPro" id="IPR050793">
    <property type="entry name" value="CMP-NeuNAc_synthase"/>
</dbReference>
<dbReference type="GO" id="GO:0008781">
    <property type="term" value="F:N-acylneuraminate cytidylyltransferase activity"/>
    <property type="evidence" value="ECO:0007669"/>
    <property type="project" value="TreeGrafter"/>
</dbReference>
<dbReference type="SUPFAM" id="SSF53448">
    <property type="entry name" value="Nucleotide-diphospho-sugar transferases"/>
    <property type="match status" value="1"/>
</dbReference>
<organism evidence="1 2">
    <name type="scientific">Methylobrevis pamukkalensis</name>
    <dbReference type="NCBI Taxonomy" id="1439726"/>
    <lineage>
        <taxon>Bacteria</taxon>
        <taxon>Pseudomonadati</taxon>
        <taxon>Pseudomonadota</taxon>
        <taxon>Alphaproteobacteria</taxon>
        <taxon>Hyphomicrobiales</taxon>
        <taxon>Pleomorphomonadaceae</taxon>
        <taxon>Methylobrevis</taxon>
    </lineage>
</organism>
<dbReference type="PANTHER" id="PTHR21485:SF6">
    <property type="entry name" value="N-ACYLNEURAMINATE CYTIDYLYLTRANSFERASE-RELATED"/>
    <property type="match status" value="1"/>
</dbReference>
<dbReference type="InterPro" id="IPR029044">
    <property type="entry name" value="Nucleotide-diphossugar_trans"/>
</dbReference>
<dbReference type="AlphaFoldDB" id="A0A1E3GXA8"/>
<dbReference type="RefSeq" id="WP_083255891.1">
    <property type="nucleotide sequence ID" value="NZ_MCRJ01000149.1"/>
</dbReference>
<dbReference type="OrthoDB" id="9805604at2"/>
<reference evidence="1 2" key="1">
    <citation type="submission" date="2016-07" db="EMBL/GenBank/DDBJ databases">
        <title>Draft Genome Sequence of Methylobrevis pamukkalensis PK2.</title>
        <authorList>
            <person name="Vasilenko O.V."/>
            <person name="Doronina N.V."/>
            <person name="Shmareva M.N."/>
            <person name="Tarlachkov S.V."/>
            <person name="Mustakhimov I."/>
            <person name="Trotsenko Y.A."/>
        </authorList>
    </citation>
    <scope>NUCLEOTIDE SEQUENCE [LARGE SCALE GENOMIC DNA]</scope>
    <source>
        <strain evidence="1 2">PK2</strain>
    </source>
</reference>
<dbReference type="PANTHER" id="PTHR21485">
    <property type="entry name" value="HAD SUPERFAMILY MEMBERS CMAS AND KDSC"/>
    <property type="match status" value="1"/>
</dbReference>
<dbReference type="Gene3D" id="3.90.550.10">
    <property type="entry name" value="Spore Coat Polysaccharide Biosynthesis Protein SpsA, Chain A"/>
    <property type="match status" value="1"/>
</dbReference>
<protein>
    <submittedName>
        <fullName evidence="1">Uncharacterized protein</fullName>
    </submittedName>
</protein>
<proteinExistence type="predicted"/>
<comment type="caution">
    <text evidence="1">The sequence shown here is derived from an EMBL/GenBank/DDBJ whole genome shotgun (WGS) entry which is preliminary data.</text>
</comment>
<dbReference type="EMBL" id="MCRJ01000149">
    <property type="protein sequence ID" value="ODN68644.1"/>
    <property type="molecule type" value="Genomic_DNA"/>
</dbReference>
<gene>
    <name evidence="1" type="ORF">A6302_04053</name>
</gene>
<accession>A0A1E3GXA8</accession>
<evidence type="ECO:0000313" key="1">
    <source>
        <dbReference type="EMBL" id="ODN68644.1"/>
    </source>
</evidence>
<dbReference type="Proteomes" id="UP000094622">
    <property type="component" value="Unassembled WGS sequence"/>
</dbReference>
<keyword evidence="2" id="KW-1185">Reference proteome</keyword>
<name>A0A1E3GXA8_9HYPH</name>
<evidence type="ECO:0000313" key="2">
    <source>
        <dbReference type="Proteomes" id="UP000094622"/>
    </source>
</evidence>